<protein>
    <recommendedName>
        <fullName evidence="5">WXG100 family type VII secretion target</fullName>
    </recommendedName>
</protein>
<name>A0A7W3R7Z9_9ACTN</name>
<dbReference type="EMBL" id="JACJII010000001">
    <property type="protein sequence ID" value="MBA9003181.1"/>
    <property type="molecule type" value="Genomic_DNA"/>
</dbReference>
<evidence type="ECO:0000313" key="3">
    <source>
        <dbReference type="EMBL" id="MBA9003181.1"/>
    </source>
</evidence>
<dbReference type="Proteomes" id="UP000539313">
    <property type="component" value="Unassembled WGS sequence"/>
</dbReference>
<keyword evidence="1" id="KW-0175">Coiled coil</keyword>
<gene>
    <name evidence="3" type="ORF">HNR21_002063</name>
</gene>
<accession>A0A7W3R7Z9</accession>
<reference evidence="3 4" key="1">
    <citation type="submission" date="2020-08" db="EMBL/GenBank/DDBJ databases">
        <title>Sequencing the genomes of 1000 actinobacteria strains.</title>
        <authorList>
            <person name="Klenk H.-P."/>
        </authorList>
    </citation>
    <scope>NUCLEOTIDE SEQUENCE [LARGE SCALE GENOMIC DNA]</scope>
    <source>
        <strain evidence="3 4">DSM 45823</strain>
    </source>
</reference>
<comment type="caution">
    <text evidence="3">The sequence shown here is derived from an EMBL/GenBank/DDBJ whole genome shotgun (WGS) entry which is preliminary data.</text>
</comment>
<evidence type="ECO:0000256" key="2">
    <source>
        <dbReference type="SAM" id="MobiDB-lite"/>
    </source>
</evidence>
<feature type="coiled-coil region" evidence="1">
    <location>
        <begin position="11"/>
        <end position="45"/>
    </location>
</feature>
<organism evidence="3 4">
    <name type="scientific">Thermomonospora cellulosilytica</name>
    <dbReference type="NCBI Taxonomy" id="1411118"/>
    <lineage>
        <taxon>Bacteria</taxon>
        <taxon>Bacillati</taxon>
        <taxon>Actinomycetota</taxon>
        <taxon>Actinomycetes</taxon>
        <taxon>Streptosporangiales</taxon>
        <taxon>Thermomonosporaceae</taxon>
        <taxon>Thermomonospora</taxon>
    </lineage>
</organism>
<evidence type="ECO:0000313" key="4">
    <source>
        <dbReference type="Proteomes" id="UP000539313"/>
    </source>
</evidence>
<evidence type="ECO:0000256" key="1">
    <source>
        <dbReference type="SAM" id="Coils"/>
    </source>
</evidence>
<evidence type="ECO:0008006" key="5">
    <source>
        <dbReference type="Google" id="ProtNLM"/>
    </source>
</evidence>
<sequence length="123" mass="13733">MGVHNLPEAQSREIEISRDRLRKLADELQKDLDDLKRQRLAEGIQDDSPNIDHIGHYQAGQGLSNTVNTARTHVGSTITQFLTAYQNVINALYDSARNYDRAEDRTRESLQNVNGGGNGPSMV</sequence>
<keyword evidence="4" id="KW-1185">Reference proteome</keyword>
<dbReference type="RefSeq" id="WP_119726948.1">
    <property type="nucleotide sequence ID" value="NZ_JACJII010000001.1"/>
</dbReference>
<dbReference type="AlphaFoldDB" id="A0A7W3R7Z9"/>
<feature type="region of interest" description="Disordered" evidence="2">
    <location>
        <begin position="104"/>
        <end position="123"/>
    </location>
</feature>
<proteinExistence type="predicted"/>
<feature type="compositionally biased region" description="Gly residues" evidence="2">
    <location>
        <begin position="114"/>
        <end position="123"/>
    </location>
</feature>